<dbReference type="OrthoDB" id="5869703at2759"/>
<name>A0A8S9ZGH0_9BILA</name>
<accession>A0A8S9ZGH0</accession>
<gene>
    <name evidence="1" type="ORF">Mgra_00008204</name>
</gene>
<reference evidence="1" key="1">
    <citation type="journal article" date="2020" name="Ecol. Evol.">
        <title>Genome structure and content of the rice root-knot nematode (Meloidogyne graminicola).</title>
        <authorList>
            <person name="Phan N.T."/>
            <person name="Danchin E.G.J."/>
            <person name="Klopp C."/>
            <person name="Perfus-Barbeoch L."/>
            <person name="Kozlowski D.K."/>
            <person name="Koutsovoulos G.D."/>
            <person name="Lopez-Roques C."/>
            <person name="Bouchez O."/>
            <person name="Zahm M."/>
            <person name="Besnard G."/>
            <person name="Bellafiore S."/>
        </authorList>
    </citation>
    <scope>NUCLEOTIDE SEQUENCE</scope>
    <source>
        <strain evidence="1">VN-18</strain>
    </source>
</reference>
<keyword evidence="2" id="KW-1185">Reference proteome</keyword>
<evidence type="ECO:0000313" key="1">
    <source>
        <dbReference type="EMBL" id="KAF7632424.1"/>
    </source>
</evidence>
<protein>
    <submittedName>
        <fullName evidence="1">Uncharacterized protein</fullName>
    </submittedName>
</protein>
<dbReference type="AlphaFoldDB" id="A0A8S9ZGH0"/>
<dbReference type="EMBL" id="JABEBT010000103">
    <property type="protein sequence ID" value="KAF7632424.1"/>
    <property type="molecule type" value="Genomic_DNA"/>
</dbReference>
<organism evidence="1 2">
    <name type="scientific">Meloidogyne graminicola</name>
    <dbReference type="NCBI Taxonomy" id="189291"/>
    <lineage>
        <taxon>Eukaryota</taxon>
        <taxon>Metazoa</taxon>
        <taxon>Ecdysozoa</taxon>
        <taxon>Nematoda</taxon>
        <taxon>Chromadorea</taxon>
        <taxon>Rhabditida</taxon>
        <taxon>Tylenchina</taxon>
        <taxon>Tylenchomorpha</taxon>
        <taxon>Tylenchoidea</taxon>
        <taxon>Meloidogynidae</taxon>
        <taxon>Meloidogyninae</taxon>
        <taxon>Meloidogyne</taxon>
    </lineage>
</organism>
<comment type="caution">
    <text evidence="1">The sequence shown here is derived from an EMBL/GenBank/DDBJ whole genome shotgun (WGS) entry which is preliminary data.</text>
</comment>
<sequence length="137" mass="16294">MANYTGRPRLDGSRTQQRFDPSSWSVYERTLANDDRTNNFSEAAHKKLQSYFNCSHPSLWHFISILQKVQKSTDVDFSHFIAGHEPPKKRKKYRDADARILVKVQNYRLNEDDHNYNQNRQIIEYLKGISRNYQMNP</sequence>
<proteinExistence type="predicted"/>
<evidence type="ECO:0000313" key="2">
    <source>
        <dbReference type="Proteomes" id="UP000605970"/>
    </source>
</evidence>
<dbReference type="Proteomes" id="UP000605970">
    <property type="component" value="Unassembled WGS sequence"/>
</dbReference>